<dbReference type="PANTHER" id="PTHR34876">
    <property type="match status" value="1"/>
</dbReference>
<proteinExistence type="inferred from homology"/>
<dbReference type="RefSeq" id="WP_322597527.1">
    <property type="nucleotide sequence ID" value="NZ_BAAAPT010000001.1"/>
</dbReference>
<dbReference type="PIRSF" id="PIRSF001100">
    <property type="entry name" value="Beta_cellobiohydrolase"/>
    <property type="match status" value="1"/>
</dbReference>
<evidence type="ECO:0000256" key="4">
    <source>
        <dbReference type="ARBA" id="ARBA00023157"/>
    </source>
</evidence>
<evidence type="ECO:0000256" key="5">
    <source>
        <dbReference type="ARBA" id="ARBA00023277"/>
    </source>
</evidence>
<dbReference type="SUPFAM" id="SSF51989">
    <property type="entry name" value="Glycosyl hydrolases family 6, cellulases"/>
    <property type="match status" value="1"/>
</dbReference>
<protein>
    <recommendedName>
        <fullName evidence="9">Glucanase</fullName>
        <ecNumber evidence="9">3.2.1.-</ecNumber>
    </recommendedName>
</protein>
<keyword evidence="2 9" id="KW-0378">Hydrolase</keyword>
<evidence type="ECO:0000313" key="10">
    <source>
        <dbReference type="EMBL" id="MDZ8161141.1"/>
    </source>
</evidence>
<dbReference type="InterPro" id="IPR036434">
    <property type="entry name" value="Beta_cellobiohydrolase_sf"/>
</dbReference>
<evidence type="ECO:0000256" key="2">
    <source>
        <dbReference type="ARBA" id="ARBA00022801"/>
    </source>
</evidence>
<dbReference type="PROSITE" id="PS00656">
    <property type="entry name" value="GLYCOSYL_HYDROL_F6_2"/>
    <property type="match status" value="1"/>
</dbReference>
<evidence type="ECO:0000256" key="8">
    <source>
        <dbReference type="PROSITE-ProRule" id="PRU10057"/>
    </source>
</evidence>
<dbReference type="Gene3D" id="3.20.20.40">
    <property type="entry name" value="1, 4-beta cellobiohydrolase"/>
    <property type="match status" value="1"/>
</dbReference>
<dbReference type="EMBL" id="JAWJYN010000001">
    <property type="protein sequence ID" value="MDZ8161141.1"/>
    <property type="molecule type" value="Genomic_DNA"/>
</dbReference>
<keyword evidence="1" id="KW-0732">Signal</keyword>
<reference evidence="10 11" key="1">
    <citation type="submission" date="2023-10" db="EMBL/GenBank/DDBJ databases">
        <title>Microbacterium xanthum sp. nov., isolated from seaweed.</title>
        <authorList>
            <person name="Lee S.D."/>
        </authorList>
    </citation>
    <scope>NUCLEOTIDE SEQUENCE [LARGE SCALE GENOMIC DNA]</scope>
    <source>
        <strain evidence="10 11">KCTC 19124</strain>
    </source>
</reference>
<dbReference type="InterPro" id="IPR001524">
    <property type="entry name" value="Glyco_hydro_6_CS"/>
</dbReference>
<evidence type="ECO:0000313" key="11">
    <source>
        <dbReference type="Proteomes" id="UP001291912"/>
    </source>
</evidence>
<dbReference type="GO" id="GO:0016787">
    <property type="term" value="F:hydrolase activity"/>
    <property type="evidence" value="ECO:0007669"/>
    <property type="project" value="UniProtKB-KW"/>
</dbReference>
<sequence>MTVRPAPVRRRFGMPRWLLFTLLGLAALVILAILAGVGSLITWGVQTLSARPPAVGTTVVAPDESKAARALDALEEGTPEYEATAYLAEQPTTYWLTPEEDPLGEATSRVTTLAAEARDTGTALSVAIYGLPGRDCGNFSAGGLAEEDYATWIEEIARGLNAAPDVQKIVILEPDSLALAPECGNVEERIRQLRNAIDRLGGTNTWIYVDGGHSNWVPAAEMAALIDALDRDDAIRGFATNVSNYNHSTEEFVYAHELSDLLGGAHAIVDTSRSGAGSNGDWCNPSGRLIGEPGGTLGDEVVDTNLWVKPPGESDGTCNGGPAAGVWWPEAAVELTREAH</sequence>
<keyword evidence="5 9" id="KW-0119">Carbohydrate metabolism</keyword>
<dbReference type="InterPro" id="IPR016288">
    <property type="entry name" value="Beta_cellobiohydrolase"/>
</dbReference>
<evidence type="ECO:0000256" key="7">
    <source>
        <dbReference type="ARBA" id="ARBA00023326"/>
    </source>
</evidence>
<dbReference type="PANTHER" id="PTHR34876:SF4">
    <property type="entry name" value="1,4-BETA-D-GLUCAN CELLOBIOHYDROLASE C-RELATED"/>
    <property type="match status" value="1"/>
</dbReference>
<dbReference type="PRINTS" id="PR00733">
    <property type="entry name" value="GLHYDRLASE6"/>
</dbReference>
<evidence type="ECO:0000256" key="1">
    <source>
        <dbReference type="ARBA" id="ARBA00022729"/>
    </source>
</evidence>
<evidence type="ECO:0000256" key="9">
    <source>
        <dbReference type="RuleBase" id="RU361186"/>
    </source>
</evidence>
<keyword evidence="7 9" id="KW-0624">Polysaccharide degradation</keyword>
<evidence type="ECO:0000256" key="6">
    <source>
        <dbReference type="ARBA" id="ARBA00023295"/>
    </source>
</evidence>
<comment type="caution">
    <text evidence="10">The sequence shown here is derived from an EMBL/GenBank/DDBJ whole genome shotgun (WGS) entry which is preliminary data.</text>
</comment>
<keyword evidence="6 9" id="KW-0326">Glycosidase</keyword>
<keyword evidence="4" id="KW-1015">Disulfide bond</keyword>
<dbReference type="Pfam" id="PF01341">
    <property type="entry name" value="Glyco_hydro_6"/>
    <property type="match status" value="1"/>
</dbReference>
<name>A0ABU5N4Y3_9MICO</name>
<evidence type="ECO:0000256" key="3">
    <source>
        <dbReference type="ARBA" id="ARBA00023001"/>
    </source>
</evidence>
<feature type="active site" description="Proton donor" evidence="8">
    <location>
        <position position="175"/>
    </location>
</feature>
<keyword evidence="3 9" id="KW-0136">Cellulose degradation</keyword>
<comment type="similarity">
    <text evidence="9">Belongs to the glycosyl hydrolase family 6.</text>
</comment>
<dbReference type="Proteomes" id="UP001291912">
    <property type="component" value="Unassembled WGS sequence"/>
</dbReference>
<accession>A0ABU5N4Y3</accession>
<keyword evidence="11" id="KW-1185">Reference proteome</keyword>
<gene>
    <name evidence="10" type="ORF">R2Q92_04780</name>
</gene>
<dbReference type="EC" id="3.2.1.-" evidence="9"/>
<organism evidence="10 11">
    <name type="scientific">Microbacterium aquimaris</name>
    <dbReference type="NCBI Taxonomy" id="459816"/>
    <lineage>
        <taxon>Bacteria</taxon>
        <taxon>Bacillati</taxon>
        <taxon>Actinomycetota</taxon>
        <taxon>Actinomycetes</taxon>
        <taxon>Micrococcales</taxon>
        <taxon>Microbacteriaceae</taxon>
        <taxon>Microbacterium</taxon>
    </lineage>
</organism>